<sequence>MDVTNKVYRRSLESSRGCAEGVERALAGAARAGLRGAALASLLQCVGARADVPRVLRRALVDAAHADDVQVLVTRIIQYHKEGIKFPEEFLEEVMEKATEYGLPPHKQLGLLSLSQRTRVQDGDDLLKVAQFTVDLFKTEWPESEYAQQLTETQLVSAAGRAAALRALAPAADTRARRKALADALACWPHTLGSEGRSLQCEYARELLVSRAPDALLLLKLLLRRPVLNDQEVKWLAENASEAFINTIWVVLLSRCDCSEELLRNLLLEHKDLVQKEEIEEDLIKEILDQGMFIKMVSTPLYSSIVNYILNSETLEREPSPYTIKWATTELTKANYLAEAGHLQLLTVGIPTALHGFSQSVLYCKNMLKQ</sequence>
<proteinExistence type="predicted"/>
<evidence type="ECO:0000313" key="2">
    <source>
        <dbReference type="Proteomes" id="UP000838878"/>
    </source>
</evidence>
<dbReference type="AlphaFoldDB" id="A0A8J9W2R5"/>
<accession>A0A8J9W2R5</accession>
<dbReference type="Proteomes" id="UP000838878">
    <property type="component" value="Chromosome 4"/>
</dbReference>
<protein>
    <submittedName>
        <fullName evidence="1">Uncharacterized protein</fullName>
    </submittedName>
</protein>
<reference evidence="1" key="1">
    <citation type="submission" date="2021-12" db="EMBL/GenBank/DDBJ databases">
        <authorList>
            <person name="Martin H S."/>
        </authorList>
    </citation>
    <scope>NUCLEOTIDE SEQUENCE</scope>
</reference>
<dbReference type="OrthoDB" id="19988at2759"/>
<keyword evidence="2" id="KW-1185">Reference proteome</keyword>
<feature type="non-terminal residue" evidence="1">
    <location>
        <position position="370"/>
    </location>
</feature>
<evidence type="ECO:0000313" key="1">
    <source>
        <dbReference type="EMBL" id="CAH0724512.1"/>
    </source>
</evidence>
<dbReference type="EMBL" id="OV170224">
    <property type="protein sequence ID" value="CAH0724512.1"/>
    <property type="molecule type" value="Genomic_DNA"/>
</dbReference>
<gene>
    <name evidence="1" type="ORF">BINO364_LOCUS10211</name>
</gene>
<name>A0A8J9W2R5_9NEOP</name>
<organism evidence="1 2">
    <name type="scientific">Brenthis ino</name>
    <name type="common">lesser marbled fritillary</name>
    <dbReference type="NCBI Taxonomy" id="405034"/>
    <lineage>
        <taxon>Eukaryota</taxon>
        <taxon>Metazoa</taxon>
        <taxon>Ecdysozoa</taxon>
        <taxon>Arthropoda</taxon>
        <taxon>Hexapoda</taxon>
        <taxon>Insecta</taxon>
        <taxon>Pterygota</taxon>
        <taxon>Neoptera</taxon>
        <taxon>Endopterygota</taxon>
        <taxon>Lepidoptera</taxon>
        <taxon>Glossata</taxon>
        <taxon>Ditrysia</taxon>
        <taxon>Papilionoidea</taxon>
        <taxon>Nymphalidae</taxon>
        <taxon>Heliconiinae</taxon>
        <taxon>Argynnini</taxon>
        <taxon>Brenthis</taxon>
    </lineage>
</organism>